<sequence>METTSLLSEEVLLELAIELRERWEDVIRNGLTASEKTPWDNASCLPVEQVQFCRDLAPKEPVIQAFHALARWRWFCWYVGCVERKAIAALLVACKMAGVRISNKLQELSIFTTSIDFV</sequence>
<keyword evidence="2" id="KW-1185">Reference proteome</keyword>
<dbReference type="EMBL" id="SUNJ01000456">
    <property type="protein sequence ID" value="TPP67642.1"/>
    <property type="molecule type" value="Genomic_DNA"/>
</dbReference>
<name>A0A504Z0D8_FASGI</name>
<dbReference type="AlphaFoldDB" id="A0A504Z0D8"/>
<gene>
    <name evidence="1" type="ORF">FGIG_09374</name>
</gene>
<evidence type="ECO:0000313" key="2">
    <source>
        <dbReference type="Proteomes" id="UP000316759"/>
    </source>
</evidence>
<dbReference type="Proteomes" id="UP000316759">
    <property type="component" value="Unassembled WGS sequence"/>
</dbReference>
<accession>A0A504Z0D8</accession>
<organism evidence="1 2">
    <name type="scientific">Fasciola gigantica</name>
    <name type="common">Giant liver fluke</name>
    <dbReference type="NCBI Taxonomy" id="46835"/>
    <lineage>
        <taxon>Eukaryota</taxon>
        <taxon>Metazoa</taxon>
        <taxon>Spiralia</taxon>
        <taxon>Lophotrochozoa</taxon>
        <taxon>Platyhelminthes</taxon>
        <taxon>Trematoda</taxon>
        <taxon>Digenea</taxon>
        <taxon>Plagiorchiida</taxon>
        <taxon>Echinostomata</taxon>
        <taxon>Echinostomatoidea</taxon>
        <taxon>Fasciolidae</taxon>
        <taxon>Fasciola</taxon>
    </lineage>
</organism>
<comment type="caution">
    <text evidence="1">The sequence shown here is derived from an EMBL/GenBank/DDBJ whole genome shotgun (WGS) entry which is preliminary data.</text>
</comment>
<evidence type="ECO:0000313" key="1">
    <source>
        <dbReference type="EMBL" id="TPP67642.1"/>
    </source>
</evidence>
<protein>
    <submittedName>
        <fullName evidence="1">Uncharacterized protein</fullName>
    </submittedName>
</protein>
<reference evidence="1 2" key="1">
    <citation type="submission" date="2019-04" db="EMBL/GenBank/DDBJ databases">
        <title>Annotation for the trematode Fasciola gigantica.</title>
        <authorList>
            <person name="Choi Y.-J."/>
        </authorList>
    </citation>
    <scope>NUCLEOTIDE SEQUENCE [LARGE SCALE GENOMIC DNA]</scope>
    <source>
        <strain evidence="1">Uganda_cow_1</strain>
    </source>
</reference>
<dbReference type="OrthoDB" id="6235638at2759"/>
<proteinExistence type="predicted"/>